<evidence type="ECO:0000313" key="1">
    <source>
        <dbReference type="EMBL" id="KAK7696534.1"/>
    </source>
</evidence>
<dbReference type="Proteomes" id="UP001385951">
    <property type="component" value="Unassembled WGS sequence"/>
</dbReference>
<comment type="caution">
    <text evidence="1">The sequence shown here is derived from an EMBL/GenBank/DDBJ whole genome shotgun (WGS) entry which is preliminary data.</text>
</comment>
<reference evidence="1 2" key="1">
    <citation type="submission" date="2022-09" db="EMBL/GenBank/DDBJ databases">
        <authorList>
            <person name="Palmer J.M."/>
        </authorList>
    </citation>
    <scope>NUCLEOTIDE SEQUENCE [LARGE SCALE GENOMIC DNA]</scope>
    <source>
        <strain evidence="1 2">DSM 7382</strain>
    </source>
</reference>
<protein>
    <submittedName>
        <fullName evidence="1">Uncharacterized protein</fullName>
    </submittedName>
</protein>
<name>A0AAW0H0V5_9APHY</name>
<evidence type="ECO:0000313" key="2">
    <source>
        <dbReference type="Proteomes" id="UP001385951"/>
    </source>
</evidence>
<accession>A0AAW0H0V5</accession>
<gene>
    <name evidence="1" type="ORF">QCA50_001192</name>
</gene>
<keyword evidence="2" id="KW-1185">Reference proteome</keyword>
<organism evidence="1 2">
    <name type="scientific">Cerrena zonata</name>
    <dbReference type="NCBI Taxonomy" id="2478898"/>
    <lineage>
        <taxon>Eukaryota</taxon>
        <taxon>Fungi</taxon>
        <taxon>Dikarya</taxon>
        <taxon>Basidiomycota</taxon>
        <taxon>Agaricomycotina</taxon>
        <taxon>Agaricomycetes</taxon>
        <taxon>Polyporales</taxon>
        <taxon>Cerrenaceae</taxon>
        <taxon>Cerrena</taxon>
    </lineage>
</organism>
<sequence length="80" mass="8989">MSGISDVLVVKDHFLNRLNGALKQKVLNINSTNLDTFDKLYAATQRLDEDWRAHSELSNSGGGFNLGRKKMFFKTGQTTQ</sequence>
<dbReference type="EMBL" id="JASBNA010000001">
    <property type="protein sequence ID" value="KAK7696534.1"/>
    <property type="molecule type" value="Genomic_DNA"/>
</dbReference>
<proteinExistence type="predicted"/>
<dbReference type="AlphaFoldDB" id="A0AAW0H0V5"/>